<evidence type="ECO:0000256" key="5">
    <source>
        <dbReference type="ARBA" id="ARBA00041499"/>
    </source>
</evidence>
<comment type="similarity">
    <text evidence="1">Belongs to the histidine acid phosphatase family.</text>
</comment>
<keyword evidence="2" id="KW-0378">Hydrolase</keyword>
<evidence type="ECO:0000256" key="1">
    <source>
        <dbReference type="ARBA" id="ARBA00005375"/>
    </source>
</evidence>
<comment type="catalytic activity">
    <reaction evidence="3">
        <text>3-O-[beta-D-GlcA-(1-&gt;3)-beta-D-Gal-(1-&gt;3)-beta-D-Gal-(1-&gt;4)-beta-D-2-O-P-Xyl]-L-seryl-[protein] + H2O = 3-O-(beta-D-GlcA-(1-&gt;3)-beta-D-Gal-(1-&gt;3)-beta-D-Gal-(1-&gt;4)-beta-D-Xyl)-L-seryl-[protein] + phosphate</text>
        <dbReference type="Rhea" id="RHEA:56512"/>
        <dbReference type="Rhea" id="RHEA-COMP:12573"/>
        <dbReference type="Rhea" id="RHEA-COMP:14559"/>
        <dbReference type="ChEBI" id="CHEBI:15377"/>
        <dbReference type="ChEBI" id="CHEBI:43474"/>
        <dbReference type="ChEBI" id="CHEBI:132093"/>
        <dbReference type="ChEBI" id="CHEBI:140495"/>
    </reaction>
</comment>
<reference evidence="6 7" key="1">
    <citation type="submission" date="2019-01" db="EMBL/GenBank/DDBJ databases">
        <title>A draft genome assembly of the solar-powered sea slug Elysia chlorotica.</title>
        <authorList>
            <person name="Cai H."/>
            <person name="Li Q."/>
            <person name="Fang X."/>
            <person name="Li J."/>
            <person name="Curtis N.E."/>
            <person name="Altenburger A."/>
            <person name="Shibata T."/>
            <person name="Feng M."/>
            <person name="Maeda T."/>
            <person name="Schwartz J.A."/>
            <person name="Shigenobu S."/>
            <person name="Lundholm N."/>
            <person name="Nishiyama T."/>
            <person name="Yang H."/>
            <person name="Hasebe M."/>
            <person name="Li S."/>
            <person name="Pierce S.K."/>
            <person name="Wang J."/>
        </authorList>
    </citation>
    <scope>NUCLEOTIDE SEQUENCE [LARGE SCALE GENOMIC DNA]</scope>
    <source>
        <strain evidence="6">EC2010</strain>
        <tissue evidence="6">Whole organism of an adult</tissue>
    </source>
</reference>
<dbReference type="CDD" id="cd07061">
    <property type="entry name" value="HP_HAP_like"/>
    <property type="match status" value="1"/>
</dbReference>
<feature type="non-terminal residue" evidence="6">
    <location>
        <position position="1"/>
    </location>
</feature>
<feature type="non-terminal residue" evidence="6">
    <location>
        <position position="402"/>
    </location>
</feature>
<dbReference type="STRING" id="188477.A0A433TNJ2"/>
<dbReference type="PANTHER" id="PTHR11567">
    <property type="entry name" value="ACID PHOSPHATASE-RELATED"/>
    <property type="match status" value="1"/>
</dbReference>
<dbReference type="InterPro" id="IPR000560">
    <property type="entry name" value="His_Pase_clade-2"/>
</dbReference>
<evidence type="ECO:0000256" key="3">
    <source>
        <dbReference type="ARBA" id="ARBA00036311"/>
    </source>
</evidence>
<dbReference type="InterPro" id="IPR033379">
    <property type="entry name" value="Acid_Pase_AS"/>
</dbReference>
<dbReference type="PANTHER" id="PTHR11567:SF110">
    <property type="entry name" value="2-PHOSPHOXYLOSE PHOSPHATASE 1"/>
    <property type="match status" value="1"/>
</dbReference>
<dbReference type="PROSITE" id="PS00778">
    <property type="entry name" value="HIS_ACID_PHOSPHAT_2"/>
    <property type="match status" value="1"/>
</dbReference>
<dbReference type="SUPFAM" id="SSF53254">
    <property type="entry name" value="Phosphoglycerate mutase-like"/>
    <property type="match status" value="1"/>
</dbReference>
<keyword evidence="7" id="KW-1185">Reference proteome</keyword>
<protein>
    <recommendedName>
        <fullName evidence="4">2-phosphoxylose phosphatase 1</fullName>
    </recommendedName>
    <alternativeName>
        <fullName evidence="5">Acid phosphatase-like protein 2</fullName>
    </alternativeName>
</protein>
<name>A0A433TNJ2_ELYCH</name>
<dbReference type="Proteomes" id="UP000271974">
    <property type="component" value="Unassembled WGS sequence"/>
</dbReference>
<accession>A0A433TNJ2</accession>
<evidence type="ECO:0000313" key="6">
    <source>
        <dbReference type="EMBL" id="RUS83110.1"/>
    </source>
</evidence>
<dbReference type="AlphaFoldDB" id="A0A433TNJ2"/>
<evidence type="ECO:0000256" key="4">
    <source>
        <dbReference type="ARBA" id="ARBA00040357"/>
    </source>
</evidence>
<gene>
    <name evidence="6" type="ORF">EGW08_009142</name>
</gene>
<dbReference type="Gene3D" id="3.40.50.1240">
    <property type="entry name" value="Phosphoglycerate mutase-like"/>
    <property type="match status" value="1"/>
</dbReference>
<dbReference type="EMBL" id="RQTK01000258">
    <property type="protein sequence ID" value="RUS83110.1"/>
    <property type="molecule type" value="Genomic_DNA"/>
</dbReference>
<dbReference type="InterPro" id="IPR029033">
    <property type="entry name" value="His_PPase_superfam"/>
</dbReference>
<comment type="caution">
    <text evidence="6">The sequence shown here is derived from an EMBL/GenBank/DDBJ whole genome shotgun (WGS) entry which is preliminary data.</text>
</comment>
<dbReference type="OrthoDB" id="10262962at2759"/>
<dbReference type="GO" id="GO:0005794">
    <property type="term" value="C:Golgi apparatus"/>
    <property type="evidence" value="ECO:0007669"/>
    <property type="project" value="TreeGrafter"/>
</dbReference>
<organism evidence="6 7">
    <name type="scientific">Elysia chlorotica</name>
    <name type="common">Eastern emerald elysia</name>
    <name type="synonym">Sea slug</name>
    <dbReference type="NCBI Taxonomy" id="188477"/>
    <lineage>
        <taxon>Eukaryota</taxon>
        <taxon>Metazoa</taxon>
        <taxon>Spiralia</taxon>
        <taxon>Lophotrochozoa</taxon>
        <taxon>Mollusca</taxon>
        <taxon>Gastropoda</taxon>
        <taxon>Heterobranchia</taxon>
        <taxon>Euthyneura</taxon>
        <taxon>Panpulmonata</taxon>
        <taxon>Sacoglossa</taxon>
        <taxon>Placobranchoidea</taxon>
        <taxon>Plakobranchidae</taxon>
        <taxon>Elysia</taxon>
    </lineage>
</organism>
<dbReference type="InterPro" id="IPR050645">
    <property type="entry name" value="Histidine_acid_phosphatase"/>
</dbReference>
<evidence type="ECO:0000313" key="7">
    <source>
        <dbReference type="Proteomes" id="UP000271974"/>
    </source>
</evidence>
<proteinExistence type="inferred from homology"/>
<dbReference type="GO" id="GO:0016791">
    <property type="term" value="F:phosphatase activity"/>
    <property type="evidence" value="ECO:0007669"/>
    <property type="project" value="TreeGrafter"/>
</dbReference>
<evidence type="ECO:0000256" key="2">
    <source>
        <dbReference type="ARBA" id="ARBA00022801"/>
    </source>
</evidence>
<dbReference type="Pfam" id="PF00328">
    <property type="entry name" value="His_Phos_2"/>
    <property type="match status" value="2"/>
</dbReference>
<dbReference type="GO" id="GO:0050650">
    <property type="term" value="P:chondroitin sulfate proteoglycan biosynthetic process"/>
    <property type="evidence" value="ECO:0007669"/>
    <property type="project" value="TreeGrafter"/>
</dbReference>
<sequence>GLVPQDMKLLGAQVVIRHGDRAPLMHLPGDEAPPLPCLVDARQFSHIPKLQNYEQVMAQAAQEYELGWWAMYPSRPECGEGQLTGQGAMQQVLSGLHLHQRYTEPPHSLPLDHSTVAIHSTIVSRTYQSALAFAFGLLPEFDRKQVKVQASHSFMFCDPESAPGSVCHCPGFESLRNQAVASCRGDGTVAQSLTTYEATAAKTLARVFGVSPAALPSPEGVMDGLSRYMCHSIPPPCVTTATNSSGRPCVSTTCIDAALMEPYLKFSVVATHGLMMRIAQGMHSHLLPGQTPLVALYSGHDTTLSPLLAALGLNDQVWPGYATRLVFELYRRAAGPDVPAQHFVRILLNGKPVTSQTVFCRAGSALSGGDDLCEFERFHSHVTSMKVHEFCASLGSSKAQSM</sequence>
<dbReference type="PROSITE" id="PS00616">
    <property type="entry name" value="HIS_ACID_PHOSPHAT_1"/>
    <property type="match status" value="1"/>
</dbReference>
<dbReference type="GO" id="GO:0006024">
    <property type="term" value="P:glycosaminoglycan biosynthetic process"/>
    <property type="evidence" value="ECO:0007669"/>
    <property type="project" value="TreeGrafter"/>
</dbReference>